<dbReference type="EMBL" id="MPTB01000036">
    <property type="protein sequence ID" value="OMD43241.1"/>
    <property type="molecule type" value="Genomic_DNA"/>
</dbReference>
<dbReference type="PANTHER" id="PTHR37812:SF1">
    <property type="entry name" value="MU-LIKE PROPHAGE FLUMU PROTEIN C"/>
    <property type="match status" value="1"/>
</dbReference>
<dbReference type="PANTHER" id="PTHR37812">
    <property type="entry name" value="MU-LIKE PROPHAGE FLUMU PROTEIN C"/>
    <property type="match status" value="1"/>
</dbReference>
<proteinExistence type="predicted"/>
<evidence type="ECO:0008006" key="3">
    <source>
        <dbReference type="Google" id="ProtNLM"/>
    </source>
</evidence>
<evidence type="ECO:0000313" key="2">
    <source>
        <dbReference type="Proteomes" id="UP000187412"/>
    </source>
</evidence>
<evidence type="ECO:0000313" key="1">
    <source>
        <dbReference type="EMBL" id="OMD43241.1"/>
    </source>
</evidence>
<gene>
    <name evidence="1" type="ORF">BSK56_24395</name>
</gene>
<dbReference type="InterPro" id="IPR052411">
    <property type="entry name" value="c-mor_Regulatory_Protein"/>
</dbReference>
<dbReference type="SUPFAM" id="SSF46689">
    <property type="entry name" value="Homeodomain-like"/>
    <property type="match status" value="1"/>
</dbReference>
<accession>A0ABX3H2D5</accession>
<keyword evidence="2" id="KW-1185">Reference proteome</keyword>
<dbReference type="Proteomes" id="UP000187412">
    <property type="component" value="Unassembled WGS sequence"/>
</dbReference>
<reference evidence="1 2" key="1">
    <citation type="submission" date="2016-10" db="EMBL/GenBank/DDBJ databases">
        <title>Paenibacillus species isolates.</title>
        <authorList>
            <person name="Beno S.M."/>
        </authorList>
    </citation>
    <scope>NUCLEOTIDE SEQUENCE [LARGE SCALE GENOMIC DNA]</scope>
    <source>
        <strain evidence="1 2">FSL H7-0744</strain>
    </source>
</reference>
<sequence>MDYIRATDVFPERLLQEIQRYIQGELIYIPTRSSERRKWGENSGAANYYVARNEKIRQSFREGVTIDQLSDQFGLSVESIKKIVYSKR</sequence>
<dbReference type="NCBIfam" id="NF040785">
    <property type="entry name" value="CD3324_fam"/>
    <property type="match status" value="1"/>
</dbReference>
<organism evidence="1 2">
    <name type="scientific">Paenibacillus borealis</name>
    <dbReference type="NCBI Taxonomy" id="160799"/>
    <lineage>
        <taxon>Bacteria</taxon>
        <taxon>Bacillati</taxon>
        <taxon>Bacillota</taxon>
        <taxon>Bacilli</taxon>
        <taxon>Bacillales</taxon>
        <taxon>Paenibacillaceae</taxon>
        <taxon>Paenibacillus</taxon>
    </lineage>
</organism>
<dbReference type="InterPro" id="IPR009057">
    <property type="entry name" value="Homeodomain-like_sf"/>
</dbReference>
<dbReference type="InterPro" id="IPR049739">
    <property type="entry name" value="YraL-like"/>
</dbReference>
<name>A0ABX3H2D5_PAEBO</name>
<comment type="caution">
    <text evidence="1">The sequence shown here is derived from an EMBL/GenBank/DDBJ whole genome shotgun (WGS) entry which is preliminary data.</text>
</comment>
<protein>
    <recommendedName>
        <fullName evidence="3">Mor transcription activator domain-containing protein</fullName>
    </recommendedName>
</protein>
<dbReference type="RefSeq" id="WP_038589292.1">
    <property type="nucleotide sequence ID" value="NZ_MPTB01000036.1"/>
</dbReference>